<dbReference type="GO" id="GO:0006355">
    <property type="term" value="P:regulation of DNA-templated transcription"/>
    <property type="evidence" value="ECO:0007669"/>
    <property type="project" value="UniProtKB-ARBA"/>
</dbReference>
<dbReference type="OrthoDB" id="4726108at2"/>
<name>A0A1X0IQ84_MYCRH</name>
<dbReference type="InterPro" id="IPR036271">
    <property type="entry name" value="Tet_transcr_reg_TetR-rel_C_sf"/>
</dbReference>
<dbReference type="PANTHER" id="PTHR30328:SF54">
    <property type="entry name" value="HTH-TYPE TRANSCRIPTIONAL REPRESSOR SCO4008"/>
    <property type="match status" value="1"/>
</dbReference>
<dbReference type="PROSITE" id="PS50977">
    <property type="entry name" value="HTH_TETR_2"/>
    <property type="match status" value="1"/>
</dbReference>
<dbReference type="EMBL" id="MVIH01000010">
    <property type="protein sequence ID" value="ORB50535.1"/>
    <property type="molecule type" value="Genomic_DNA"/>
</dbReference>
<dbReference type="InterPro" id="IPR001647">
    <property type="entry name" value="HTH_TetR"/>
</dbReference>
<evidence type="ECO:0000313" key="4">
    <source>
        <dbReference type="EMBL" id="ORB50535.1"/>
    </source>
</evidence>
<protein>
    <submittedName>
        <fullName evidence="4">TetR family transcriptional regulator</fullName>
    </submittedName>
</protein>
<dbReference type="Proteomes" id="UP000192534">
    <property type="component" value="Unassembled WGS sequence"/>
</dbReference>
<dbReference type="PRINTS" id="PR00455">
    <property type="entry name" value="HTHTETR"/>
</dbReference>
<dbReference type="SUPFAM" id="SSF48498">
    <property type="entry name" value="Tetracyclin repressor-like, C-terminal domain"/>
    <property type="match status" value="1"/>
</dbReference>
<reference evidence="4 5" key="1">
    <citation type="submission" date="2016-12" db="EMBL/GenBank/DDBJ databases">
        <title>The new phylogeny of genus Mycobacterium.</title>
        <authorList>
            <person name="Tortoli E."/>
            <person name="Trovato A."/>
            <person name="Cirillo D.M."/>
        </authorList>
    </citation>
    <scope>NUCLEOTIDE SEQUENCE [LARGE SCALE GENOMIC DNA]</scope>
    <source>
        <strain evidence="4 5">DSM 44223</strain>
    </source>
</reference>
<dbReference type="InterPro" id="IPR041467">
    <property type="entry name" value="Sco4008_C"/>
</dbReference>
<accession>A0A1X0IQ84</accession>
<dbReference type="InterPro" id="IPR009057">
    <property type="entry name" value="Homeodomain-like_sf"/>
</dbReference>
<dbReference type="Pfam" id="PF00440">
    <property type="entry name" value="TetR_N"/>
    <property type="match status" value="1"/>
</dbReference>
<proteinExistence type="predicted"/>
<dbReference type="PANTHER" id="PTHR30328">
    <property type="entry name" value="TRANSCRIPTIONAL REPRESSOR"/>
    <property type="match status" value="1"/>
</dbReference>
<gene>
    <name evidence="4" type="ORF">BST42_20285</name>
</gene>
<comment type="caution">
    <text evidence="4">The sequence shown here is derived from an EMBL/GenBank/DDBJ whole genome shotgun (WGS) entry which is preliminary data.</text>
</comment>
<dbReference type="RefSeq" id="WP_083121095.1">
    <property type="nucleotide sequence ID" value="NZ_JACKUO010000043.1"/>
</dbReference>
<feature type="domain" description="HTH tetR-type" evidence="3">
    <location>
        <begin position="5"/>
        <end position="65"/>
    </location>
</feature>
<evidence type="ECO:0000313" key="5">
    <source>
        <dbReference type="Proteomes" id="UP000192534"/>
    </source>
</evidence>
<dbReference type="SUPFAM" id="SSF46689">
    <property type="entry name" value="Homeodomain-like"/>
    <property type="match status" value="1"/>
</dbReference>
<dbReference type="Gene3D" id="1.10.357.10">
    <property type="entry name" value="Tetracycline Repressor, domain 2"/>
    <property type="match status" value="1"/>
</dbReference>
<evidence type="ECO:0000259" key="3">
    <source>
        <dbReference type="PROSITE" id="PS50977"/>
    </source>
</evidence>
<organism evidence="4 5">
    <name type="scientific">Mycolicibacterium rhodesiae</name>
    <name type="common">Mycobacterium rhodesiae</name>
    <dbReference type="NCBI Taxonomy" id="36814"/>
    <lineage>
        <taxon>Bacteria</taxon>
        <taxon>Bacillati</taxon>
        <taxon>Actinomycetota</taxon>
        <taxon>Actinomycetes</taxon>
        <taxon>Mycobacteriales</taxon>
        <taxon>Mycobacteriaceae</taxon>
        <taxon>Mycolicibacterium</taxon>
    </lineage>
</organism>
<sequence length="199" mass="21335">MRSTSELREEILAAARGEFARCGFAGARIDRIAAAASASKERLYAHFGDKETLFREVLTANVAEFFHAVRMLPDNVPEFVGGMFDLSVRRPEHHRMVAWAHLEGLTLEPPSADGLPLPQLALAAIEEAQATGHVDPAWDPGDLIVVLFGIALAWAHWPDPAAETTSAAVLAHRRSAAIEAATRVIAPSAGTPPTASRST</sequence>
<dbReference type="GO" id="GO:0003677">
    <property type="term" value="F:DNA binding"/>
    <property type="evidence" value="ECO:0007669"/>
    <property type="project" value="UniProtKB-UniRule"/>
</dbReference>
<dbReference type="InterPro" id="IPR050109">
    <property type="entry name" value="HTH-type_TetR-like_transc_reg"/>
</dbReference>
<evidence type="ECO:0000256" key="1">
    <source>
        <dbReference type="ARBA" id="ARBA00023125"/>
    </source>
</evidence>
<dbReference type="AlphaFoldDB" id="A0A1X0IQ84"/>
<feature type="DNA-binding region" description="H-T-H motif" evidence="2">
    <location>
        <begin position="28"/>
        <end position="47"/>
    </location>
</feature>
<dbReference type="Pfam" id="PF17926">
    <property type="entry name" value="TetR_C_21"/>
    <property type="match status" value="1"/>
</dbReference>
<keyword evidence="1 2" id="KW-0238">DNA-binding</keyword>
<keyword evidence="5" id="KW-1185">Reference proteome</keyword>
<evidence type="ECO:0000256" key="2">
    <source>
        <dbReference type="PROSITE-ProRule" id="PRU00335"/>
    </source>
</evidence>